<reference evidence="1" key="2">
    <citation type="submission" date="2010-07" db="EMBL/GenBank/DDBJ databases">
        <authorList>
            <consortium name="The Broad Institute Genome Sequencing Platform"/>
            <consortium name="Broad Institute Genome Sequencing Center for Infectious Disease"/>
            <person name="Ma L.-J."/>
            <person name="Dead R."/>
            <person name="Young S."/>
            <person name="Zeng Q."/>
            <person name="Koehrsen M."/>
            <person name="Alvarado L."/>
            <person name="Berlin A."/>
            <person name="Chapman S.B."/>
            <person name="Chen Z."/>
            <person name="Freedman E."/>
            <person name="Gellesch M."/>
            <person name="Goldberg J."/>
            <person name="Griggs A."/>
            <person name="Gujja S."/>
            <person name="Heilman E.R."/>
            <person name="Heiman D."/>
            <person name="Hepburn T."/>
            <person name="Howarth C."/>
            <person name="Jen D."/>
            <person name="Larson L."/>
            <person name="Mehta T."/>
            <person name="Neiman D."/>
            <person name="Pearson M."/>
            <person name="Roberts A."/>
            <person name="Saif S."/>
            <person name="Shea T."/>
            <person name="Shenoy N."/>
            <person name="Sisk P."/>
            <person name="Stolte C."/>
            <person name="Sykes S."/>
            <person name="Walk T."/>
            <person name="White J."/>
            <person name="Yandava C."/>
            <person name="Haas B."/>
            <person name="Nusbaum C."/>
            <person name="Birren B."/>
        </authorList>
    </citation>
    <scope>NUCLEOTIDE SEQUENCE</scope>
    <source>
        <strain evidence="1">R3-111a-1</strain>
    </source>
</reference>
<reference evidence="1" key="3">
    <citation type="submission" date="2010-09" db="EMBL/GenBank/DDBJ databases">
        <title>Annotation of Gaeumannomyces graminis var. tritici R3-111a-1.</title>
        <authorList>
            <consortium name="The Broad Institute Genome Sequencing Platform"/>
            <person name="Ma L.-J."/>
            <person name="Dead R."/>
            <person name="Young S.K."/>
            <person name="Zeng Q."/>
            <person name="Gargeya S."/>
            <person name="Fitzgerald M."/>
            <person name="Haas B."/>
            <person name="Abouelleil A."/>
            <person name="Alvarado L."/>
            <person name="Arachchi H.M."/>
            <person name="Berlin A."/>
            <person name="Brown A."/>
            <person name="Chapman S.B."/>
            <person name="Chen Z."/>
            <person name="Dunbar C."/>
            <person name="Freedman E."/>
            <person name="Gearin G."/>
            <person name="Gellesch M."/>
            <person name="Goldberg J."/>
            <person name="Griggs A."/>
            <person name="Gujja S."/>
            <person name="Heiman D."/>
            <person name="Howarth C."/>
            <person name="Larson L."/>
            <person name="Lui A."/>
            <person name="MacDonald P.J.P."/>
            <person name="Mehta T."/>
            <person name="Montmayeur A."/>
            <person name="Murphy C."/>
            <person name="Neiman D."/>
            <person name="Pearson M."/>
            <person name="Priest M."/>
            <person name="Roberts A."/>
            <person name="Saif S."/>
            <person name="Shea T."/>
            <person name="Shenoy N."/>
            <person name="Sisk P."/>
            <person name="Stolte C."/>
            <person name="Sykes S."/>
            <person name="Yandava C."/>
            <person name="Wortman J."/>
            <person name="Nusbaum C."/>
            <person name="Birren B."/>
        </authorList>
    </citation>
    <scope>NUCLEOTIDE SEQUENCE</scope>
    <source>
        <strain evidence="1">R3-111a-1</strain>
    </source>
</reference>
<dbReference type="EMBL" id="GL385396">
    <property type="protein sequence ID" value="EJT78085.1"/>
    <property type="molecule type" value="Genomic_DNA"/>
</dbReference>
<accession>J3NPI0</accession>
<evidence type="ECO:0000313" key="2">
    <source>
        <dbReference type="EnsemblFungi" id="EJT78085"/>
    </source>
</evidence>
<dbReference type="AlphaFoldDB" id="J3NPI0"/>
<name>J3NPI0_GAET3</name>
<keyword evidence="3" id="KW-1185">Reference proteome</keyword>
<organism evidence="1">
    <name type="scientific">Gaeumannomyces tritici (strain R3-111a-1)</name>
    <name type="common">Wheat and barley take-all root rot fungus</name>
    <name type="synonym">Gaeumannomyces graminis var. tritici</name>
    <dbReference type="NCBI Taxonomy" id="644352"/>
    <lineage>
        <taxon>Eukaryota</taxon>
        <taxon>Fungi</taxon>
        <taxon>Dikarya</taxon>
        <taxon>Ascomycota</taxon>
        <taxon>Pezizomycotina</taxon>
        <taxon>Sordariomycetes</taxon>
        <taxon>Sordariomycetidae</taxon>
        <taxon>Magnaporthales</taxon>
        <taxon>Magnaporthaceae</taxon>
        <taxon>Gaeumannomyces</taxon>
    </lineage>
</organism>
<dbReference type="GeneID" id="20343646"/>
<sequence length="91" mass="9617">MWKQRESQCLAAVAAEGGKDVDAGGARVGVALVGAVALADGRVGFEDAARGECAHVLQFGCIETRWAARLREEIGQMQLHKPLVAVSENGR</sequence>
<protein>
    <submittedName>
        <fullName evidence="1 2">Uncharacterized protein</fullName>
    </submittedName>
</protein>
<reference evidence="2" key="4">
    <citation type="journal article" date="2015" name="G3 (Bethesda)">
        <title>Genome sequences of three phytopathogenic species of the Magnaporthaceae family of fungi.</title>
        <authorList>
            <person name="Okagaki L.H."/>
            <person name="Nunes C.C."/>
            <person name="Sailsbery J."/>
            <person name="Clay B."/>
            <person name="Brown D."/>
            <person name="John T."/>
            <person name="Oh Y."/>
            <person name="Young N."/>
            <person name="Fitzgerald M."/>
            <person name="Haas B.J."/>
            <person name="Zeng Q."/>
            <person name="Young S."/>
            <person name="Adiconis X."/>
            <person name="Fan L."/>
            <person name="Levin J.Z."/>
            <person name="Mitchell T.K."/>
            <person name="Okubara P.A."/>
            <person name="Farman M.L."/>
            <person name="Kohn L.M."/>
            <person name="Birren B."/>
            <person name="Ma L.-J."/>
            <person name="Dean R.A."/>
        </authorList>
    </citation>
    <scope>NUCLEOTIDE SEQUENCE</scope>
    <source>
        <strain evidence="2">R3-111a-1</strain>
    </source>
</reference>
<gene>
    <name evidence="2" type="primary">20343646</name>
    <name evidence="1" type="ORF">GGTG_03188</name>
</gene>
<dbReference type="EnsemblFungi" id="EJT78085">
    <property type="protein sequence ID" value="EJT78085"/>
    <property type="gene ID" value="GGTG_03188"/>
</dbReference>
<dbReference type="VEuPathDB" id="FungiDB:GGTG_03188"/>
<reference evidence="3" key="1">
    <citation type="submission" date="2010-07" db="EMBL/GenBank/DDBJ databases">
        <title>The genome sequence of Gaeumannomyces graminis var. tritici strain R3-111a-1.</title>
        <authorList>
            <consortium name="The Broad Institute Genome Sequencing Platform"/>
            <person name="Ma L.-J."/>
            <person name="Dead R."/>
            <person name="Young S."/>
            <person name="Zeng Q."/>
            <person name="Koehrsen M."/>
            <person name="Alvarado L."/>
            <person name="Berlin A."/>
            <person name="Chapman S.B."/>
            <person name="Chen Z."/>
            <person name="Freedman E."/>
            <person name="Gellesch M."/>
            <person name="Goldberg J."/>
            <person name="Griggs A."/>
            <person name="Gujja S."/>
            <person name="Heilman E.R."/>
            <person name="Heiman D."/>
            <person name="Hepburn T."/>
            <person name="Howarth C."/>
            <person name="Jen D."/>
            <person name="Larson L."/>
            <person name="Mehta T."/>
            <person name="Neiman D."/>
            <person name="Pearson M."/>
            <person name="Roberts A."/>
            <person name="Saif S."/>
            <person name="Shea T."/>
            <person name="Shenoy N."/>
            <person name="Sisk P."/>
            <person name="Stolte C."/>
            <person name="Sykes S."/>
            <person name="Walk T."/>
            <person name="White J."/>
            <person name="Yandava C."/>
            <person name="Haas B."/>
            <person name="Nusbaum C."/>
            <person name="Birren B."/>
        </authorList>
    </citation>
    <scope>NUCLEOTIDE SEQUENCE [LARGE SCALE GENOMIC DNA]</scope>
    <source>
        <strain evidence="3">R3-111a-1</strain>
    </source>
</reference>
<evidence type="ECO:0000313" key="3">
    <source>
        <dbReference type="Proteomes" id="UP000006039"/>
    </source>
</evidence>
<dbReference type="HOGENOM" id="CLU_2427144_0_0_1"/>
<reference evidence="2" key="5">
    <citation type="submission" date="2018-04" db="UniProtKB">
        <authorList>
            <consortium name="EnsemblFungi"/>
        </authorList>
    </citation>
    <scope>IDENTIFICATION</scope>
    <source>
        <strain evidence="2">R3-111a-1</strain>
    </source>
</reference>
<proteinExistence type="predicted"/>
<dbReference type="RefSeq" id="XP_009219230.1">
    <property type="nucleotide sequence ID" value="XM_009220966.1"/>
</dbReference>
<evidence type="ECO:0000313" key="1">
    <source>
        <dbReference type="EMBL" id="EJT78085.1"/>
    </source>
</evidence>
<dbReference type="Proteomes" id="UP000006039">
    <property type="component" value="Unassembled WGS sequence"/>
</dbReference>